<accession>A0A929FBF7</accession>
<dbReference type="AlphaFoldDB" id="A0A929FBF7"/>
<dbReference type="PANTHER" id="PTHR34457:SF3">
    <property type="entry name" value="PROTEIN TIC236, CHLOROPLASTIC"/>
    <property type="match status" value="1"/>
</dbReference>
<dbReference type="InterPro" id="IPR007452">
    <property type="entry name" value="TamB_C"/>
</dbReference>
<reference evidence="7" key="1">
    <citation type="submission" date="2020-10" db="EMBL/GenBank/DDBJ databases">
        <authorList>
            <person name="Castelo-Branco R."/>
            <person name="Eusebio N."/>
            <person name="Adriana R."/>
            <person name="Vieira A."/>
            <person name="Brugerolle De Fraissinette N."/>
            <person name="Rezende De Castro R."/>
            <person name="Schneider M.P."/>
            <person name="Vasconcelos V."/>
            <person name="Leao P.N."/>
        </authorList>
    </citation>
    <scope>NUCLEOTIDE SEQUENCE</scope>
    <source>
        <strain evidence="7">LEGE 11479</strain>
    </source>
</reference>
<evidence type="ECO:0000259" key="6">
    <source>
        <dbReference type="Pfam" id="PF04357"/>
    </source>
</evidence>
<evidence type="ECO:0000313" key="7">
    <source>
        <dbReference type="EMBL" id="MBE9068648.1"/>
    </source>
</evidence>
<proteinExistence type="predicted"/>
<evidence type="ECO:0000256" key="4">
    <source>
        <dbReference type="ARBA" id="ARBA00023136"/>
    </source>
</evidence>
<dbReference type="EMBL" id="JADEXP010000187">
    <property type="protein sequence ID" value="MBE9068648.1"/>
    <property type="molecule type" value="Genomic_DNA"/>
</dbReference>
<sequence length="718" mass="77548">VSLSGTPQQLPEIIFDVQGQDWQWSPDFQADRVIAQGQLMDGNLTLQPVRLETTLDPNSDGEIQQAFVTLAGNLSLTEKDSSGLQLVAEQLPVDALRGIFNLPLGLDGRLNALANFSGSIGNPTVRGNIVLVDGIINDQPIEQADGLFLYENARLLLDGKLTQVNNPEPLTLVGDIPYAFNFMTVQPDDDRIALTIDVADEGLALLNVLNNQVSWESGKGRVLVNVEGRLSRPIVTGEMDVSEAVLRSPLLPDPLTDFAGNIIFEDNQIIVKTLQGNYGNGRLQAAGSFPLGFPFLISAPELAVLGADPPEAADETTDESTNETTADPAPEEAGPLSPDSSDSADTPPIHPSGALTVTLDDIDLELKGIYRGGVNGQVVVGGSLLLGGPQLGGVVELSDGRLFLPEGNNNAAAAPESEEIPLFVPRFENLKITLAKNIQIQQSNLLNVVAQGDLRITGPLRPFRAIEPEGVIRLRSGRINLLTTTFRLAGRDNVARFIPERGIADPVLDVTLRTSVTETRQRNVVEATAFASSEITDSAIDRFQGTTGIETIRIRANYQGTASKLLESLFLSDISDTVIELSSSPPRSRQEIINLLSGSYVAALQSGQGVINFFGGALLNRLQDFISSTLNLSEFRLFPVTGASRFSSEDNSGSSLDVATEIGFDVTNNITLSLVKILTDNTPTEFNLRYRLTDEFTIRGTTNFDDRNRVLLEFETRF</sequence>
<name>A0A929FBF7_LEPEC</name>
<feature type="compositionally biased region" description="Low complexity" evidence="5">
    <location>
        <begin position="335"/>
        <end position="347"/>
    </location>
</feature>
<feature type="non-terminal residue" evidence="7">
    <location>
        <position position="1"/>
    </location>
</feature>
<comment type="subcellular location">
    <subcellularLocation>
        <location evidence="1">Membrane</location>
        <topology evidence="1">Single-pass membrane protein</topology>
    </subcellularLocation>
</comment>
<evidence type="ECO:0000256" key="2">
    <source>
        <dbReference type="ARBA" id="ARBA00022692"/>
    </source>
</evidence>
<feature type="region of interest" description="Disordered" evidence="5">
    <location>
        <begin position="309"/>
        <end position="354"/>
    </location>
</feature>
<feature type="domain" description="Translocation and assembly module TamB C-terminal" evidence="6">
    <location>
        <begin position="350"/>
        <end position="718"/>
    </location>
</feature>
<evidence type="ECO:0000256" key="3">
    <source>
        <dbReference type="ARBA" id="ARBA00022989"/>
    </source>
</evidence>
<comment type="caution">
    <text evidence="7">The sequence shown here is derived from an EMBL/GenBank/DDBJ whole genome shotgun (WGS) entry which is preliminary data.</text>
</comment>
<keyword evidence="3" id="KW-1133">Transmembrane helix</keyword>
<protein>
    <submittedName>
        <fullName evidence="7">Translocation/assembly module TamB domain-containing protein</fullName>
    </submittedName>
</protein>
<dbReference type="PANTHER" id="PTHR34457">
    <property type="entry name" value="EMBRYO DEFECTIVE 2410"/>
    <property type="match status" value="1"/>
</dbReference>
<organism evidence="7 8">
    <name type="scientific">Leptolyngbya cf. ectocarpi LEGE 11479</name>
    <dbReference type="NCBI Taxonomy" id="1828722"/>
    <lineage>
        <taxon>Bacteria</taxon>
        <taxon>Bacillati</taxon>
        <taxon>Cyanobacteriota</taxon>
        <taxon>Cyanophyceae</taxon>
        <taxon>Leptolyngbyales</taxon>
        <taxon>Leptolyngbyaceae</taxon>
        <taxon>Leptolyngbya group</taxon>
        <taxon>Leptolyngbya</taxon>
    </lineage>
</organism>
<feature type="compositionally biased region" description="Acidic residues" evidence="5">
    <location>
        <begin position="311"/>
        <end position="321"/>
    </location>
</feature>
<dbReference type="GO" id="GO:0005886">
    <property type="term" value="C:plasma membrane"/>
    <property type="evidence" value="ECO:0007669"/>
    <property type="project" value="InterPro"/>
</dbReference>
<dbReference type="RefSeq" id="WP_193994586.1">
    <property type="nucleotide sequence ID" value="NZ_JADEXP010000187.1"/>
</dbReference>
<dbReference type="Pfam" id="PF04357">
    <property type="entry name" value="TamB"/>
    <property type="match status" value="1"/>
</dbReference>
<evidence type="ECO:0000256" key="5">
    <source>
        <dbReference type="SAM" id="MobiDB-lite"/>
    </source>
</evidence>
<keyword evidence="2" id="KW-0812">Transmembrane</keyword>
<dbReference type="InterPro" id="IPR053022">
    <property type="entry name" value="Chloroplast_translocon_comp"/>
</dbReference>
<dbReference type="GO" id="GO:0009306">
    <property type="term" value="P:protein secretion"/>
    <property type="evidence" value="ECO:0007669"/>
    <property type="project" value="InterPro"/>
</dbReference>
<evidence type="ECO:0000313" key="8">
    <source>
        <dbReference type="Proteomes" id="UP000615026"/>
    </source>
</evidence>
<gene>
    <name evidence="7" type="ORF">IQ260_18545</name>
</gene>
<keyword evidence="4" id="KW-0472">Membrane</keyword>
<keyword evidence="8" id="KW-1185">Reference proteome</keyword>
<dbReference type="Proteomes" id="UP000615026">
    <property type="component" value="Unassembled WGS sequence"/>
</dbReference>
<evidence type="ECO:0000256" key="1">
    <source>
        <dbReference type="ARBA" id="ARBA00004167"/>
    </source>
</evidence>